<dbReference type="InterPro" id="IPR041729">
    <property type="entry name" value="Formyl-FH4-Hydrolase_C"/>
</dbReference>
<dbReference type="Proteomes" id="UP000243859">
    <property type="component" value="Unassembled WGS sequence"/>
</dbReference>
<dbReference type="UniPathway" id="UPA00074">
    <property type="reaction ID" value="UER00170"/>
</dbReference>
<dbReference type="PRINTS" id="PR01575">
    <property type="entry name" value="FFH4HYDRLASE"/>
</dbReference>
<dbReference type="AlphaFoldDB" id="A0A2T5BW39"/>
<comment type="function">
    <text evidence="3">Catalyzes the hydrolysis of 10-formyltetrahydrofolate (formyl-FH4) to formate and tetrahydrofolate (FH4).</text>
</comment>
<dbReference type="GO" id="GO:0006730">
    <property type="term" value="P:one-carbon metabolic process"/>
    <property type="evidence" value="ECO:0007669"/>
    <property type="project" value="UniProtKB-KW"/>
</dbReference>
<dbReference type="HAMAP" id="MF_01927">
    <property type="entry name" value="PurU"/>
    <property type="match status" value="1"/>
</dbReference>
<dbReference type="Pfam" id="PF01842">
    <property type="entry name" value="ACT"/>
    <property type="match status" value="1"/>
</dbReference>
<dbReference type="InterPro" id="IPR045865">
    <property type="entry name" value="ACT-like_dom_sf"/>
</dbReference>
<evidence type="ECO:0000256" key="4">
    <source>
        <dbReference type="NCBIfam" id="TIGR00655"/>
    </source>
</evidence>
<evidence type="ECO:0000256" key="1">
    <source>
        <dbReference type="ARBA" id="ARBA00022563"/>
    </source>
</evidence>
<evidence type="ECO:0000259" key="5">
    <source>
        <dbReference type="PROSITE" id="PS51671"/>
    </source>
</evidence>
<dbReference type="NCBIfam" id="NF004684">
    <property type="entry name" value="PRK06027.1"/>
    <property type="match status" value="1"/>
</dbReference>
<dbReference type="PIRSF" id="PIRSF036480">
    <property type="entry name" value="FormyFH4_hydr"/>
    <property type="match status" value="1"/>
</dbReference>
<sequence>MSQPGAKAAATECPLHPGRATLHNAPAACGIFQTEGKAGFMCSNSFVLTLTCDDQRGIVAAVANALTALGGNIQESDQYRDPLNNRFFMRIAFDTEDTATAGALKDRLGPVFTAYGMQAQVVDACRKPKIILMVSKFDHALLHLLYQIRVGWLEAEVVAIASNHETSRKTAEDAGIPFHHLPVTRDTKVRQEAELLRLVGQTQAELVVLARYMQVLSDRLSRELAGRVINIHHSFLPSFKGAKPYHQAHERGVKLIGATAHYVTPDLDEGPIIEQETERVNHALTAEDYVAVGRDIESRVLARAVRLHLQSRVLMNDHKTVVFMPG</sequence>
<dbReference type="CDD" id="cd04875">
    <property type="entry name" value="ACT_F4HF-DF"/>
    <property type="match status" value="1"/>
</dbReference>
<dbReference type="PANTHER" id="PTHR42706:SF1">
    <property type="entry name" value="FORMYLTETRAHYDROFOLATE DEFORMYLASE 2, MITOCHONDRIAL"/>
    <property type="match status" value="1"/>
</dbReference>
<dbReference type="Gene3D" id="3.30.70.260">
    <property type="match status" value="1"/>
</dbReference>
<comment type="similarity">
    <text evidence="3">Belongs to the PurU family.</text>
</comment>
<keyword evidence="1 3" id="KW-0554">One-carbon metabolism</keyword>
<feature type="domain" description="ACT" evidence="5">
    <location>
        <begin position="47"/>
        <end position="133"/>
    </location>
</feature>
<dbReference type="InterPro" id="IPR004810">
    <property type="entry name" value="PurU"/>
</dbReference>
<evidence type="ECO:0000313" key="7">
    <source>
        <dbReference type="Proteomes" id="UP000243859"/>
    </source>
</evidence>
<protein>
    <recommendedName>
        <fullName evidence="3 4">Formyltetrahydrofolate deformylase</fullName>
        <ecNumber evidence="3 4">3.5.1.10</ecNumber>
    </recommendedName>
    <alternativeName>
        <fullName evidence="3">Formyl-FH(4) hydrolase</fullName>
    </alternativeName>
</protein>
<dbReference type="NCBIfam" id="TIGR00655">
    <property type="entry name" value="PurU"/>
    <property type="match status" value="1"/>
</dbReference>
<dbReference type="GO" id="GO:0006189">
    <property type="term" value="P:'de novo' IMP biosynthetic process"/>
    <property type="evidence" value="ECO:0007669"/>
    <property type="project" value="UniProtKB-UniRule"/>
</dbReference>
<dbReference type="InterPro" id="IPR036477">
    <property type="entry name" value="Formyl_transf_N_sf"/>
</dbReference>
<dbReference type="EC" id="3.5.1.10" evidence="3 4"/>
<dbReference type="CDD" id="cd08648">
    <property type="entry name" value="FMT_core_Formyl-FH4-Hydrolase_C"/>
    <property type="match status" value="1"/>
</dbReference>
<dbReference type="InterPro" id="IPR002376">
    <property type="entry name" value="Formyl_transf_N"/>
</dbReference>
<dbReference type="RefSeq" id="WP_338110843.1">
    <property type="nucleotide sequence ID" value="NZ_NHSI01000066.1"/>
</dbReference>
<dbReference type="GO" id="GO:0008864">
    <property type="term" value="F:formyltetrahydrofolate deformylase activity"/>
    <property type="evidence" value="ECO:0007669"/>
    <property type="project" value="UniProtKB-UniRule"/>
</dbReference>
<proteinExistence type="inferred from homology"/>
<evidence type="ECO:0000256" key="2">
    <source>
        <dbReference type="ARBA" id="ARBA00022801"/>
    </source>
</evidence>
<keyword evidence="2 3" id="KW-0378">Hydrolase</keyword>
<comment type="catalytic activity">
    <reaction evidence="3">
        <text>(6R)-10-formyltetrahydrofolate + H2O = (6S)-5,6,7,8-tetrahydrofolate + formate + H(+)</text>
        <dbReference type="Rhea" id="RHEA:19833"/>
        <dbReference type="ChEBI" id="CHEBI:15377"/>
        <dbReference type="ChEBI" id="CHEBI:15378"/>
        <dbReference type="ChEBI" id="CHEBI:15740"/>
        <dbReference type="ChEBI" id="CHEBI:57453"/>
        <dbReference type="ChEBI" id="CHEBI:195366"/>
        <dbReference type="EC" id="3.5.1.10"/>
    </reaction>
</comment>
<feature type="active site" evidence="3">
    <location>
        <position position="268"/>
    </location>
</feature>
<dbReference type="EMBL" id="QAAA01000001">
    <property type="protein sequence ID" value="PTN03843.1"/>
    <property type="molecule type" value="Genomic_DNA"/>
</dbReference>
<dbReference type="SUPFAM" id="SSF55021">
    <property type="entry name" value="ACT-like"/>
    <property type="match status" value="1"/>
</dbReference>
<reference evidence="6 7" key="1">
    <citation type="submission" date="2018-04" db="EMBL/GenBank/DDBJ databases">
        <title>Genomic Encyclopedia of Archaeal and Bacterial Type Strains, Phase II (KMG-II): from individual species to whole genera.</title>
        <authorList>
            <person name="Goeker M."/>
        </authorList>
    </citation>
    <scope>NUCLEOTIDE SEQUENCE [LARGE SCALE GENOMIC DNA]</scope>
    <source>
        <strain evidence="6 7">DSM 18064</strain>
    </source>
</reference>
<evidence type="ECO:0000256" key="3">
    <source>
        <dbReference type="HAMAP-Rule" id="MF_01927"/>
    </source>
</evidence>
<name>A0A2T5BW39_9RHOB</name>
<dbReference type="Pfam" id="PF00551">
    <property type="entry name" value="Formyl_trans_N"/>
    <property type="match status" value="1"/>
</dbReference>
<accession>A0A2T5BW39</accession>
<comment type="pathway">
    <text evidence="3">Purine metabolism; IMP biosynthesis via de novo pathway; formate from 10-formyl-5,6,7,8-tetrahydrofolate: step 1/1.</text>
</comment>
<comment type="caution">
    <text evidence="6">The sequence shown here is derived from an EMBL/GenBank/DDBJ whole genome shotgun (WGS) entry which is preliminary data.</text>
</comment>
<dbReference type="PROSITE" id="PS51671">
    <property type="entry name" value="ACT"/>
    <property type="match status" value="1"/>
</dbReference>
<organism evidence="6 7">
    <name type="scientific">Rhodovulum imhoffii</name>
    <dbReference type="NCBI Taxonomy" id="365340"/>
    <lineage>
        <taxon>Bacteria</taxon>
        <taxon>Pseudomonadati</taxon>
        <taxon>Pseudomonadota</taxon>
        <taxon>Alphaproteobacteria</taxon>
        <taxon>Rhodobacterales</taxon>
        <taxon>Paracoccaceae</taxon>
        <taxon>Rhodovulum</taxon>
    </lineage>
</organism>
<dbReference type="Gene3D" id="3.40.50.170">
    <property type="entry name" value="Formyl transferase, N-terminal domain"/>
    <property type="match status" value="1"/>
</dbReference>
<dbReference type="InterPro" id="IPR044074">
    <property type="entry name" value="PurU_ACT"/>
</dbReference>
<keyword evidence="7" id="KW-1185">Reference proteome</keyword>
<evidence type="ECO:0000313" key="6">
    <source>
        <dbReference type="EMBL" id="PTN03843.1"/>
    </source>
</evidence>
<dbReference type="PANTHER" id="PTHR42706">
    <property type="entry name" value="FORMYLTETRAHYDROFOLATE DEFORMYLASE"/>
    <property type="match status" value="1"/>
</dbReference>
<dbReference type="InterPro" id="IPR002912">
    <property type="entry name" value="ACT_dom"/>
</dbReference>
<gene>
    <name evidence="3" type="primary">purU</name>
    <name evidence="6" type="ORF">C8N32_10136</name>
</gene>
<keyword evidence="3" id="KW-0658">Purine biosynthesis</keyword>
<dbReference type="SUPFAM" id="SSF53328">
    <property type="entry name" value="Formyltransferase"/>
    <property type="match status" value="1"/>
</dbReference>